<dbReference type="Pfam" id="PF08011">
    <property type="entry name" value="PDDEXK_9"/>
    <property type="match status" value="1"/>
</dbReference>
<comment type="caution">
    <text evidence="2">The sequence shown here is derived from an EMBL/GenBank/DDBJ whole genome shotgun (WGS) entry which is preliminary data.</text>
</comment>
<dbReference type="EMBL" id="NFLB01000024">
    <property type="protein sequence ID" value="OUQ03004.1"/>
    <property type="molecule type" value="Genomic_DNA"/>
</dbReference>
<dbReference type="PANTHER" id="PTHR34825:SF1">
    <property type="entry name" value="AAA-ATPASE-LIKE DOMAIN-CONTAINING PROTEIN"/>
    <property type="match status" value="1"/>
</dbReference>
<name>A0A1Y4QCM2_9FIRM</name>
<dbReference type="InterPro" id="IPR012547">
    <property type="entry name" value="PDDEXK_9"/>
</dbReference>
<accession>A0A1Y4QCM2</accession>
<dbReference type="Pfam" id="PF09820">
    <property type="entry name" value="AAA-ATPase_like"/>
    <property type="match status" value="1"/>
</dbReference>
<dbReference type="AlphaFoldDB" id="A0A1Y4QCM2"/>
<gene>
    <name evidence="2" type="ORF">B5E91_13105</name>
</gene>
<dbReference type="PANTHER" id="PTHR34825">
    <property type="entry name" value="CONSERVED PROTEIN, WITH A WEAK D-GALACTARATE DEHYDRATASE/ALTRONATE HYDROLASE DOMAIN"/>
    <property type="match status" value="1"/>
</dbReference>
<protein>
    <recommendedName>
        <fullName evidence="1">AAA-ATPase-like domain-containing protein</fullName>
    </recommendedName>
</protein>
<feature type="domain" description="AAA-ATPase-like" evidence="1">
    <location>
        <begin position="6"/>
        <end position="227"/>
    </location>
</feature>
<sequence length="560" mass="65937">MKRISTGIENFKELLDNNYYYVDKTKLIEDVLSDKVMLYTRPRRFGKTLNMSMLYYFFSNKEKENAYLFDGLYISKQQEAKSYQNQYPVIFLSLKDMQSLNMEEQEKRFAGIISKIVIDNIGLLDSEEVDNSYKERLNDLRFLKANKVTLEGSLYLLAQAMKQFYKANTIILIDEYDVPLQSAYNNGYYDEMVDFLRSMFSSALKTNDALERGILTGCLRISKESIFTGLNNFTVRNITDKEASDCFGFTQKEIDDLLKYYDLIEKRPEIKDWYDGYLFGKTEIYNPWSALNYIKKLLSDDQFLAISFWANTSSNELVRLYIENATLKMKEEFEQLINGKSIIKKIVPELTYREMNFKNVKDMNDNVYSFLLFTGYLKIKGKVYDQEGQEIRNTYELVIPNKEVKYIYEDIFMNWFESYQKERRDDFIDLLLVKKEKEAQKVLNQVLKNSISYFDNYENFYHGFLVGFLNADGYTVKSNRESGEGRFDIAVLPMYIDDQAIIIECKHSKNIKELRKDSDEASKQIIDQKYIEGLQEEGYENVIGYGISFYKKQCIITKAG</sequence>
<dbReference type="InterPro" id="IPR018631">
    <property type="entry name" value="AAA-ATPase-like_dom"/>
</dbReference>
<evidence type="ECO:0000259" key="1">
    <source>
        <dbReference type="Pfam" id="PF09820"/>
    </source>
</evidence>
<evidence type="ECO:0000313" key="2">
    <source>
        <dbReference type="EMBL" id="OUQ03004.1"/>
    </source>
</evidence>
<dbReference type="RefSeq" id="WP_087258535.1">
    <property type="nucleotide sequence ID" value="NZ_JBKSXH010000042.1"/>
</dbReference>
<reference evidence="3" key="1">
    <citation type="submission" date="2017-04" db="EMBL/GenBank/DDBJ databases">
        <title>Function of individual gut microbiota members based on whole genome sequencing of pure cultures obtained from chicken caecum.</title>
        <authorList>
            <person name="Medvecky M."/>
            <person name="Cejkova D."/>
            <person name="Polansky O."/>
            <person name="Karasova D."/>
            <person name="Kubasova T."/>
            <person name="Cizek A."/>
            <person name="Rychlik I."/>
        </authorList>
    </citation>
    <scope>NUCLEOTIDE SEQUENCE [LARGE SCALE GENOMIC DNA]</scope>
    <source>
        <strain evidence="3">An149</strain>
    </source>
</reference>
<dbReference type="Proteomes" id="UP000196258">
    <property type="component" value="Unassembled WGS sequence"/>
</dbReference>
<organism evidence="2 3">
    <name type="scientific">Thomasclavelia spiroformis</name>
    <dbReference type="NCBI Taxonomy" id="29348"/>
    <lineage>
        <taxon>Bacteria</taxon>
        <taxon>Bacillati</taxon>
        <taxon>Bacillota</taxon>
        <taxon>Erysipelotrichia</taxon>
        <taxon>Erysipelotrichales</taxon>
        <taxon>Coprobacillaceae</taxon>
        <taxon>Thomasclavelia</taxon>
    </lineage>
</organism>
<proteinExistence type="predicted"/>
<evidence type="ECO:0000313" key="3">
    <source>
        <dbReference type="Proteomes" id="UP000196258"/>
    </source>
</evidence>